<dbReference type="Proteomes" id="UP000594263">
    <property type="component" value="Unplaced"/>
</dbReference>
<dbReference type="PANTHER" id="PTHR11945:SF441">
    <property type="entry name" value="AGAMOUS-LIKE MADS-BOX PROTEIN AGL29"/>
    <property type="match status" value="1"/>
</dbReference>
<evidence type="ECO:0000259" key="6">
    <source>
        <dbReference type="PROSITE" id="PS50066"/>
    </source>
</evidence>
<dbReference type="InterPro" id="IPR002100">
    <property type="entry name" value="TF_MADSbox"/>
</dbReference>
<dbReference type="SMART" id="SM00432">
    <property type="entry name" value="MADS"/>
    <property type="match status" value="1"/>
</dbReference>
<sequence>MGGTGKKKIEIKKIHDSEKRFVTFCKRRKGLFKKVEELGVLTGCRMAAVVFSPAAEKPHACGDMSLLDQYVADSGTDLVQTRPRDDVVVEAALEAHASRDLGEVDDLNELGAMRTELERIRETLVRGLDLG</sequence>
<dbReference type="PANTHER" id="PTHR11945">
    <property type="entry name" value="MADS BOX PROTEIN"/>
    <property type="match status" value="1"/>
</dbReference>
<accession>A0A7N0TP52</accession>
<dbReference type="GO" id="GO:0046983">
    <property type="term" value="F:protein dimerization activity"/>
    <property type="evidence" value="ECO:0007669"/>
    <property type="project" value="InterPro"/>
</dbReference>
<evidence type="ECO:0000256" key="5">
    <source>
        <dbReference type="ARBA" id="ARBA00023242"/>
    </source>
</evidence>
<proteinExistence type="predicted"/>
<comment type="subcellular location">
    <subcellularLocation>
        <location evidence="1">Nucleus</location>
    </subcellularLocation>
</comment>
<name>A0A7N0TP52_KALFE</name>
<dbReference type="Gene3D" id="3.40.1810.10">
    <property type="entry name" value="Transcription factor, MADS-box"/>
    <property type="match status" value="1"/>
</dbReference>
<evidence type="ECO:0000256" key="3">
    <source>
        <dbReference type="ARBA" id="ARBA00023125"/>
    </source>
</evidence>
<feature type="domain" description="MADS-box" evidence="6">
    <location>
        <begin position="4"/>
        <end position="52"/>
    </location>
</feature>
<evidence type="ECO:0000313" key="8">
    <source>
        <dbReference type="Proteomes" id="UP000594263"/>
    </source>
</evidence>
<dbReference type="InterPro" id="IPR036879">
    <property type="entry name" value="TF_MADSbox_sf"/>
</dbReference>
<evidence type="ECO:0000313" key="7">
    <source>
        <dbReference type="EnsemblPlants" id="Kaladp0040s0346.1.v1.1.CDS.1"/>
    </source>
</evidence>
<protein>
    <recommendedName>
        <fullName evidence="6">MADS-box domain-containing protein</fullName>
    </recommendedName>
</protein>
<dbReference type="AlphaFoldDB" id="A0A7N0TP52"/>
<dbReference type="EnsemblPlants" id="Kaladp0040s0346.1.v1.1">
    <property type="protein sequence ID" value="Kaladp0040s0346.1.v1.1.CDS.1"/>
    <property type="gene ID" value="Kaladp0040s0346.v1.1"/>
</dbReference>
<reference evidence="7" key="1">
    <citation type="submission" date="2021-01" db="UniProtKB">
        <authorList>
            <consortium name="EnsemblPlants"/>
        </authorList>
    </citation>
    <scope>IDENTIFICATION</scope>
</reference>
<evidence type="ECO:0000256" key="2">
    <source>
        <dbReference type="ARBA" id="ARBA00023015"/>
    </source>
</evidence>
<dbReference type="GO" id="GO:0005634">
    <property type="term" value="C:nucleus"/>
    <property type="evidence" value="ECO:0007669"/>
    <property type="project" value="UniProtKB-SubCell"/>
</dbReference>
<dbReference type="CDD" id="cd00120">
    <property type="entry name" value="MADS"/>
    <property type="match status" value="1"/>
</dbReference>
<dbReference type="GO" id="GO:0000978">
    <property type="term" value="F:RNA polymerase II cis-regulatory region sequence-specific DNA binding"/>
    <property type="evidence" value="ECO:0007669"/>
    <property type="project" value="TreeGrafter"/>
</dbReference>
<evidence type="ECO:0000256" key="4">
    <source>
        <dbReference type="ARBA" id="ARBA00023163"/>
    </source>
</evidence>
<dbReference type="Gramene" id="Kaladp0040s0346.1.v1.1">
    <property type="protein sequence ID" value="Kaladp0040s0346.1.v1.1.CDS.1"/>
    <property type="gene ID" value="Kaladp0040s0346.v1.1"/>
</dbReference>
<dbReference type="PRINTS" id="PR00404">
    <property type="entry name" value="MADSDOMAIN"/>
</dbReference>
<dbReference type="Pfam" id="PF00319">
    <property type="entry name" value="SRF-TF"/>
    <property type="match status" value="1"/>
</dbReference>
<dbReference type="SUPFAM" id="SSF55455">
    <property type="entry name" value="SRF-like"/>
    <property type="match status" value="1"/>
</dbReference>
<dbReference type="PROSITE" id="PS50066">
    <property type="entry name" value="MADS_BOX_2"/>
    <property type="match status" value="1"/>
</dbReference>
<keyword evidence="3" id="KW-0238">DNA-binding</keyword>
<keyword evidence="8" id="KW-1185">Reference proteome</keyword>
<dbReference type="GO" id="GO:0000981">
    <property type="term" value="F:DNA-binding transcription factor activity, RNA polymerase II-specific"/>
    <property type="evidence" value="ECO:0007669"/>
    <property type="project" value="TreeGrafter"/>
</dbReference>
<organism evidence="7 8">
    <name type="scientific">Kalanchoe fedtschenkoi</name>
    <name type="common">Lavender scallops</name>
    <name type="synonym">South American air plant</name>
    <dbReference type="NCBI Taxonomy" id="63787"/>
    <lineage>
        <taxon>Eukaryota</taxon>
        <taxon>Viridiplantae</taxon>
        <taxon>Streptophyta</taxon>
        <taxon>Embryophyta</taxon>
        <taxon>Tracheophyta</taxon>
        <taxon>Spermatophyta</taxon>
        <taxon>Magnoliopsida</taxon>
        <taxon>eudicotyledons</taxon>
        <taxon>Gunneridae</taxon>
        <taxon>Pentapetalae</taxon>
        <taxon>Saxifragales</taxon>
        <taxon>Crassulaceae</taxon>
        <taxon>Kalanchoe</taxon>
    </lineage>
</organism>
<keyword evidence="4" id="KW-0804">Transcription</keyword>
<keyword evidence="2" id="KW-0805">Transcription regulation</keyword>
<keyword evidence="5" id="KW-0539">Nucleus</keyword>
<evidence type="ECO:0000256" key="1">
    <source>
        <dbReference type="ARBA" id="ARBA00004123"/>
    </source>
</evidence>